<comment type="caution">
    <text evidence="2">The sequence shown here is derived from an EMBL/GenBank/DDBJ whole genome shotgun (WGS) entry which is preliminary data.</text>
</comment>
<evidence type="ECO:0000259" key="1">
    <source>
        <dbReference type="Pfam" id="PF04149"/>
    </source>
</evidence>
<keyword evidence="3" id="KW-1185">Reference proteome</keyword>
<gene>
    <name evidence="2" type="ORF">ACH4F9_07935</name>
</gene>
<accession>A0ABW7QIX0</accession>
<organism evidence="2 3">
    <name type="scientific">Streptomyces longisporoflavus</name>
    <dbReference type="NCBI Taxonomy" id="28044"/>
    <lineage>
        <taxon>Bacteria</taxon>
        <taxon>Bacillati</taxon>
        <taxon>Actinomycetota</taxon>
        <taxon>Actinomycetes</taxon>
        <taxon>Kitasatosporales</taxon>
        <taxon>Streptomycetaceae</taxon>
        <taxon>Streptomyces</taxon>
    </lineage>
</organism>
<evidence type="ECO:0000313" key="2">
    <source>
        <dbReference type="EMBL" id="MFH8544918.1"/>
    </source>
</evidence>
<dbReference type="Pfam" id="PF04149">
    <property type="entry name" value="DUF397"/>
    <property type="match status" value="1"/>
</dbReference>
<reference evidence="2 3" key="1">
    <citation type="submission" date="2024-10" db="EMBL/GenBank/DDBJ databases">
        <title>The Natural Products Discovery Center: Release of the First 8490 Sequenced Strains for Exploring Actinobacteria Biosynthetic Diversity.</title>
        <authorList>
            <person name="Kalkreuter E."/>
            <person name="Kautsar S.A."/>
            <person name="Yang D."/>
            <person name="Bader C.D."/>
            <person name="Teijaro C.N."/>
            <person name="Fluegel L."/>
            <person name="Davis C.M."/>
            <person name="Simpson J.R."/>
            <person name="Lauterbach L."/>
            <person name="Steele A.D."/>
            <person name="Gui C."/>
            <person name="Meng S."/>
            <person name="Li G."/>
            <person name="Viehrig K."/>
            <person name="Ye F."/>
            <person name="Su P."/>
            <person name="Kiefer A.F."/>
            <person name="Nichols A."/>
            <person name="Cepeda A.J."/>
            <person name="Yan W."/>
            <person name="Fan B."/>
            <person name="Jiang Y."/>
            <person name="Adhikari A."/>
            <person name="Zheng C.-J."/>
            <person name="Schuster L."/>
            <person name="Cowan T.M."/>
            <person name="Smanski M.J."/>
            <person name="Chevrette M.G."/>
            <person name="De Carvalho L.P.S."/>
            <person name="Shen B."/>
        </authorList>
    </citation>
    <scope>NUCLEOTIDE SEQUENCE [LARGE SCALE GENOMIC DNA]</scope>
    <source>
        <strain evidence="2 3">NPDC017990</strain>
    </source>
</reference>
<dbReference type="EMBL" id="JBIRGQ010000002">
    <property type="protein sequence ID" value="MFH8544918.1"/>
    <property type="molecule type" value="Genomic_DNA"/>
</dbReference>
<name>A0ABW7QIX0_9ACTN</name>
<protein>
    <submittedName>
        <fullName evidence="2">DUF397 domain-containing protein</fullName>
    </submittedName>
</protein>
<feature type="domain" description="DUF397" evidence="1">
    <location>
        <begin position="5"/>
        <end position="56"/>
    </location>
</feature>
<proteinExistence type="predicted"/>
<sequence length="60" mass="6624">MHTYDWQKSTYSGDASNCVYVAATPDGTIHLRESDTPDTILITAPTPLHALIRTLKTTPH</sequence>
<dbReference type="Proteomes" id="UP001610818">
    <property type="component" value="Unassembled WGS sequence"/>
</dbReference>
<dbReference type="RefSeq" id="WP_397709436.1">
    <property type="nucleotide sequence ID" value="NZ_JBIRGN010000002.1"/>
</dbReference>
<dbReference type="InterPro" id="IPR007278">
    <property type="entry name" value="DUF397"/>
</dbReference>
<evidence type="ECO:0000313" key="3">
    <source>
        <dbReference type="Proteomes" id="UP001610818"/>
    </source>
</evidence>